<dbReference type="Proteomes" id="UP000306813">
    <property type="component" value="Unassembled WGS sequence"/>
</dbReference>
<organism evidence="11 12">
    <name type="scientific">Campylobacter helveticus</name>
    <dbReference type="NCBI Taxonomy" id="28898"/>
    <lineage>
        <taxon>Bacteria</taxon>
        <taxon>Pseudomonadati</taxon>
        <taxon>Campylobacterota</taxon>
        <taxon>Epsilonproteobacteria</taxon>
        <taxon>Campylobacterales</taxon>
        <taxon>Campylobacteraceae</taxon>
        <taxon>Campylobacter</taxon>
    </lineage>
</organism>
<dbReference type="RefSeq" id="WP_082200322.1">
    <property type="nucleotide sequence ID" value="NZ_CP020478.1"/>
</dbReference>
<keyword evidence="8" id="KW-0443">Lipid metabolism</keyword>
<evidence type="ECO:0000313" key="11">
    <source>
        <dbReference type="EMBL" id="TNB58902.1"/>
    </source>
</evidence>
<protein>
    <recommendedName>
        <fullName evidence="3 10">Lipid-A-disaccharide synthase</fullName>
        <ecNumber evidence="2 10">2.4.1.182</ecNumber>
    </recommendedName>
</protein>
<dbReference type="EMBL" id="VDBS01000011">
    <property type="protein sequence ID" value="TNB58902.1"/>
    <property type="molecule type" value="Genomic_DNA"/>
</dbReference>
<evidence type="ECO:0000256" key="10">
    <source>
        <dbReference type="NCBIfam" id="TIGR00215"/>
    </source>
</evidence>
<dbReference type="KEGG" id="chv:CHELV3228_1399"/>
<evidence type="ECO:0000256" key="7">
    <source>
        <dbReference type="ARBA" id="ARBA00022679"/>
    </source>
</evidence>
<reference evidence="11 12" key="1">
    <citation type="submission" date="2019-05" db="EMBL/GenBank/DDBJ databases">
        <title>Draft genomes of eight strains of Campylobacter helveticus isolated from cats and a dog in New Zealand.</title>
        <authorList>
            <person name="Bojanic K."/>
            <person name="Midwinter A.C."/>
            <person name="Biggs P.J."/>
            <person name="Acke E."/>
            <person name="Cornelius A.J."/>
            <person name="Marshall J.C."/>
        </authorList>
    </citation>
    <scope>NUCLEOTIDE SEQUENCE [LARGE SCALE GENOMIC DNA]</scope>
    <source>
        <strain evidence="11 12">ACP123b</strain>
    </source>
</reference>
<evidence type="ECO:0000313" key="12">
    <source>
        <dbReference type="Proteomes" id="UP000306813"/>
    </source>
</evidence>
<dbReference type="PANTHER" id="PTHR30372:SF4">
    <property type="entry name" value="LIPID-A-DISACCHARIDE SYNTHASE, MITOCHONDRIAL-RELATED"/>
    <property type="match status" value="1"/>
</dbReference>
<evidence type="ECO:0000256" key="6">
    <source>
        <dbReference type="ARBA" id="ARBA00022676"/>
    </source>
</evidence>
<keyword evidence="5" id="KW-0441">Lipid A biosynthesis</keyword>
<dbReference type="AlphaFoldDB" id="A0AAX2UML1"/>
<dbReference type="GO" id="GO:0008915">
    <property type="term" value="F:lipid-A-disaccharide synthase activity"/>
    <property type="evidence" value="ECO:0007669"/>
    <property type="project" value="UniProtKB-UniRule"/>
</dbReference>
<evidence type="ECO:0000256" key="4">
    <source>
        <dbReference type="ARBA" id="ARBA00022516"/>
    </source>
</evidence>
<dbReference type="EC" id="2.4.1.182" evidence="2 10"/>
<evidence type="ECO:0000256" key="2">
    <source>
        <dbReference type="ARBA" id="ARBA00012687"/>
    </source>
</evidence>
<evidence type="ECO:0000256" key="8">
    <source>
        <dbReference type="ARBA" id="ARBA00023098"/>
    </source>
</evidence>
<evidence type="ECO:0000256" key="3">
    <source>
        <dbReference type="ARBA" id="ARBA00020902"/>
    </source>
</evidence>
<sequence>MKSFLVCALEPSANLHLKEMLKVYKKEYGEFELCGIYDESLCEEFKLESKPLYSSHEFSAMGFVEVLPLIFKAKRAIKELVNLALEREEMEAEFNAVLCIDSPAFNIPFAKALKKADSTTKRIYYILPQVWAWKKGRIPVIEEHFDVLASILPFDSQFFTKSIFVGHPLLDEICEFKDALAMQEILSKKEKEKTIAFLPGSRKSEITRLMPVFRELSKNFQGEKVLCVPPFNLNKMHLYGDTSDFKIENDTPKLLKRADFAFICSGTATLEAALVGTPFVLAYKAKAIDIFIAKLFVKLKHIGLANIFCDFAGKEPLNPEFLQDEVSVENLLNAYNKFAYKSFFAKVSFLKEYLQFGSAKNLAKILSEI</sequence>
<keyword evidence="6 11" id="KW-0328">Glycosyltransferase</keyword>
<name>A0AAX2UML1_9BACT</name>
<accession>A0AAX2UML1</accession>
<dbReference type="Pfam" id="PF02684">
    <property type="entry name" value="LpxB"/>
    <property type="match status" value="1"/>
</dbReference>
<dbReference type="GO" id="GO:0009245">
    <property type="term" value="P:lipid A biosynthetic process"/>
    <property type="evidence" value="ECO:0007669"/>
    <property type="project" value="UniProtKB-UniRule"/>
</dbReference>
<keyword evidence="4" id="KW-0444">Lipid biosynthesis</keyword>
<dbReference type="GO" id="GO:0016020">
    <property type="term" value="C:membrane"/>
    <property type="evidence" value="ECO:0007669"/>
    <property type="project" value="GOC"/>
</dbReference>
<dbReference type="GeneID" id="52037303"/>
<keyword evidence="7 11" id="KW-0808">Transferase</keyword>
<evidence type="ECO:0000256" key="5">
    <source>
        <dbReference type="ARBA" id="ARBA00022556"/>
    </source>
</evidence>
<gene>
    <name evidence="11" type="ORF">FDW42_00935</name>
</gene>
<comment type="catalytic activity">
    <reaction evidence="9">
        <text>a lipid X + a UDP-2-N,3-O-bis[(3R)-3-hydroxyacyl]-alpha-D-glucosamine = a lipid A disaccharide + UDP + H(+)</text>
        <dbReference type="Rhea" id="RHEA:67828"/>
        <dbReference type="ChEBI" id="CHEBI:15378"/>
        <dbReference type="ChEBI" id="CHEBI:58223"/>
        <dbReference type="ChEBI" id="CHEBI:137748"/>
        <dbReference type="ChEBI" id="CHEBI:176338"/>
        <dbReference type="ChEBI" id="CHEBI:176343"/>
        <dbReference type="EC" id="2.4.1.182"/>
    </reaction>
</comment>
<comment type="caution">
    <text evidence="11">The sequence shown here is derived from an EMBL/GenBank/DDBJ whole genome shotgun (WGS) entry which is preliminary data.</text>
</comment>
<dbReference type="InterPro" id="IPR003835">
    <property type="entry name" value="Glyco_trans_19"/>
</dbReference>
<proteinExistence type="predicted"/>
<evidence type="ECO:0000256" key="1">
    <source>
        <dbReference type="ARBA" id="ARBA00002056"/>
    </source>
</evidence>
<dbReference type="NCBIfam" id="TIGR00215">
    <property type="entry name" value="lpxB"/>
    <property type="match status" value="1"/>
</dbReference>
<dbReference type="SUPFAM" id="SSF53756">
    <property type="entry name" value="UDP-Glycosyltransferase/glycogen phosphorylase"/>
    <property type="match status" value="1"/>
</dbReference>
<dbReference type="PANTHER" id="PTHR30372">
    <property type="entry name" value="LIPID-A-DISACCHARIDE SYNTHASE"/>
    <property type="match status" value="1"/>
</dbReference>
<dbReference type="GO" id="GO:0005543">
    <property type="term" value="F:phospholipid binding"/>
    <property type="evidence" value="ECO:0007669"/>
    <property type="project" value="TreeGrafter"/>
</dbReference>
<comment type="function">
    <text evidence="1">Condensation of UDP-2,3-diacylglucosamine and 2,3-diacylglucosamine-1-phosphate to form lipid A disaccharide, a precursor of lipid A, a phosphorylated glycolipid that anchors the lipopolysaccharide to the outer membrane of the cell.</text>
</comment>
<evidence type="ECO:0000256" key="9">
    <source>
        <dbReference type="ARBA" id="ARBA00048975"/>
    </source>
</evidence>